<dbReference type="OrthoDB" id="9801785at2"/>
<proteinExistence type="predicted"/>
<sequence>MNTVFVTGGTGYIGQPLIEALLVRGYAVDALVRPGSEGKLPAGTRAVVGDALRAETFQAAVPTGATLVHLVGTPHPGPARAAEFRRVDLASIRASVAAARHAGVAHIVYVSVAQPAPVMRAYVAVREEGEALVAATGIPATILRPWYVLGPGHWWPYALLPLYALLRRLPATRAGAERLGLVTRPAMLAALVDAVAAPPAAGVRLVEVADIRRAAAADGGAGVRCACRPAG</sequence>
<dbReference type="GO" id="GO:0005737">
    <property type="term" value="C:cytoplasm"/>
    <property type="evidence" value="ECO:0007669"/>
    <property type="project" value="TreeGrafter"/>
</dbReference>
<dbReference type="AlphaFoldDB" id="A0A4R2LCG2"/>
<comment type="caution">
    <text evidence="2">The sequence shown here is derived from an EMBL/GenBank/DDBJ whole genome shotgun (WGS) entry which is preliminary data.</text>
</comment>
<accession>A0A4R2LCG2</accession>
<dbReference type="Pfam" id="PF13460">
    <property type="entry name" value="NAD_binding_10"/>
    <property type="match status" value="1"/>
</dbReference>
<evidence type="ECO:0000313" key="2">
    <source>
        <dbReference type="EMBL" id="TCO82042.1"/>
    </source>
</evidence>
<dbReference type="SUPFAM" id="SSF51735">
    <property type="entry name" value="NAD(P)-binding Rossmann-fold domains"/>
    <property type="match status" value="1"/>
</dbReference>
<keyword evidence="3" id="KW-1185">Reference proteome</keyword>
<dbReference type="EMBL" id="SLWY01000006">
    <property type="protein sequence ID" value="TCO82042.1"/>
    <property type="molecule type" value="Genomic_DNA"/>
</dbReference>
<dbReference type="PANTHER" id="PTHR48079:SF6">
    <property type="entry name" value="NAD(P)-BINDING DOMAIN-CONTAINING PROTEIN-RELATED"/>
    <property type="match status" value="1"/>
</dbReference>
<dbReference type="InterPro" id="IPR036291">
    <property type="entry name" value="NAD(P)-bd_dom_sf"/>
</dbReference>
<dbReference type="RefSeq" id="WP_132540314.1">
    <property type="nucleotide sequence ID" value="NZ_SLWY01000006.1"/>
</dbReference>
<dbReference type="Proteomes" id="UP000295765">
    <property type="component" value="Unassembled WGS sequence"/>
</dbReference>
<dbReference type="Gene3D" id="3.40.50.720">
    <property type="entry name" value="NAD(P)-binding Rossmann-like Domain"/>
    <property type="match status" value="1"/>
</dbReference>
<dbReference type="InterPro" id="IPR051783">
    <property type="entry name" value="NAD(P)-dependent_oxidoreduct"/>
</dbReference>
<evidence type="ECO:0000313" key="3">
    <source>
        <dbReference type="Proteomes" id="UP000295765"/>
    </source>
</evidence>
<organism evidence="2 3">
    <name type="scientific">Plasticicumulans lactativorans</name>
    <dbReference type="NCBI Taxonomy" id="1133106"/>
    <lineage>
        <taxon>Bacteria</taxon>
        <taxon>Pseudomonadati</taxon>
        <taxon>Pseudomonadota</taxon>
        <taxon>Gammaproteobacteria</taxon>
        <taxon>Candidatus Competibacteraceae</taxon>
        <taxon>Plasticicumulans</taxon>
    </lineage>
</organism>
<gene>
    <name evidence="2" type="ORF">EV699_106137</name>
</gene>
<dbReference type="GO" id="GO:0004029">
    <property type="term" value="F:aldehyde dehydrogenase (NAD+) activity"/>
    <property type="evidence" value="ECO:0007669"/>
    <property type="project" value="TreeGrafter"/>
</dbReference>
<dbReference type="PANTHER" id="PTHR48079">
    <property type="entry name" value="PROTEIN YEEZ"/>
    <property type="match status" value="1"/>
</dbReference>
<dbReference type="InterPro" id="IPR016040">
    <property type="entry name" value="NAD(P)-bd_dom"/>
</dbReference>
<reference evidence="2 3" key="1">
    <citation type="submission" date="2019-03" db="EMBL/GenBank/DDBJ databases">
        <title>Genomic Encyclopedia of Type Strains, Phase IV (KMG-IV): sequencing the most valuable type-strain genomes for metagenomic binning, comparative biology and taxonomic classification.</title>
        <authorList>
            <person name="Goeker M."/>
        </authorList>
    </citation>
    <scope>NUCLEOTIDE SEQUENCE [LARGE SCALE GENOMIC DNA]</scope>
    <source>
        <strain evidence="2 3">DSM 25287</strain>
    </source>
</reference>
<feature type="domain" description="NAD(P)-binding" evidence="1">
    <location>
        <begin position="8"/>
        <end position="145"/>
    </location>
</feature>
<protein>
    <submittedName>
        <fullName evidence="2">Putative NAD(P)-binding protein</fullName>
    </submittedName>
</protein>
<name>A0A4R2LCG2_9GAMM</name>
<evidence type="ECO:0000259" key="1">
    <source>
        <dbReference type="Pfam" id="PF13460"/>
    </source>
</evidence>